<keyword evidence="2" id="KW-1185">Reference proteome</keyword>
<organism evidence="1 2">
    <name type="scientific">Puccinia graminis f. sp. tritici</name>
    <dbReference type="NCBI Taxonomy" id="56615"/>
    <lineage>
        <taxon>Eukaryota</taxon>
        <taxon>Fungi</taxon>
        <taxon>Dikarya</taxon>
        <taxon>Basidiomycota</taxon>
        <taxon>Pucciniomycotina</taxon>
        <taxon>Pucciniomycetes</taxon>
        <taxon>Pucciniales</taxon>
        <taxon>Pucciniaceae</taxon>
        <taxon>Puccinia</taxon>
    </lineage>
</organism>
<dbReference type="Proteomes" id="UP000324748">
    <property type="component" value="Unassembled WGS sequence"/>
</dbReference>
<evidence type="ECO:0000313" key="2">
    <source>
        <dbReference type="Proteomes" id="UP000324748"/>
    </source>
</evidence>
<comment type="caution">
    <text evidence="1">The sequence shown here is derived from an EMBL/GenBank/DDBJ whole genome shotgun (WGS) entry which is preliminary data.</text>
</comment>
<sequence length="84" mass="9215">MSLAACNHTSIAPAKLFVSTPSPIVCRAVYRPYLIEAKIPQRPCRLVTVPPPAPPSSTPLFRTAIFNALADHLVWFCYTTSSSR</sequence>
<proteinExistence type="predicted"/>
<gene>
    <name evidence="1" type="ORF">PGT21_029582</name>
</gene>
<dbReference type="EMBL" id="VSWC01000157">
    <property type="protein sequence ID" value="KAA1075124.1"/>
    <property type="molecule type" value="Genomic_DNA"/>
</dbReference>
<dbReference type="AlphaFoldDB" id="A0A5B0MGM4"/>
<accession>A0A5B0MGM4</accession>
<evidence type="ECO:0000313" key="1">
    <source>
        <dbReference type="EMBL" id="KAA1075124.1"/>
    </source>
</evidence>
<protein>
    <submittedName>
        <fullName evidence="1">Uncharacterized protein</fullName>
    </submittedName>
</protein>
<reference evidence="1 2" key="1">
    <citation type="submission" date="2019-05" db="EMBL/GenBank/DDBJ databases">
        <title>Emergence of the Ug99 lineage of the wheat stem rust pathogen through somatic hybridization.</title>
        <authorList>
            <person name="Li F."/>
            <person name="Upadhyaya N.M."/>
            <person name="Sperschneider J."/>
            <person name="Matny O."/>
            <person name="Nguyen-Phuc H."/>
            <person name="Mago R."/>
            <person name="Raley C."/>
            <person name="Miller M.E."/>
            <person name="Silverstein K.A.T."/>
            <person name="Henningsen E."/>
            <person name="Hirsch C.D."/>
            <person name="Visser B."/>
            <person name="Pretorius Z.A."/>
            <person name="Steffenson B.J."/>
            <person name="Schwessinger B."/>
            <person name="Dodds P.N."/>
            <person name="Figueroa M."/>
        </authorList>
    </citation>
    <scope>NUCLEOTIDE SEQUENCE [LARGE SCALE GENOMIC DNA]</scope>
    <source>
        <strain evidence="1">21-0</strain>
    </source>
</reference>
<name>A0A5B0MGM4_PUCGR</name>